<organism evidence="1">
    <name type="scientific">Chlorokybus atmophyticus</name>
    <name type="common">Soil alga</name>
    <dbReference type="NCBI Taxonomy" id="3144"/>
    <lineage>
        <taxon>Eukaryota</taxon>
        <taxon>Viridiplantae</taxon>
        <taxon>Streptophyta</taxon>
        <taxon>Chlorokybophyceae</taxon>
        <taxon>Chlorokybales</taxon>
        <taxon>Chlorokybaceae</taxon>
        <taxon>Chlorokybus</taxon>
    </lineage>
</organism>
<dbReference type="EMBL" id="EF463011">
    <property type="protein sequence ID" value="ABO15131.1"/>
    <property type="molecule type" value="Genomic_DNA"/>
</dbReference>
<dbReference type="RefSeq" id="YP_001315090.1">
    <property type="nucleotide sequence ID" value="NC_009630.1"/>
</dbReference>
<accession>A6YE78</accession>
<gene>
    <name evidence="1" type="primary">orf184</name>
</gene>
<dbReference type="GeneID" id="5309868"/>
<evidence type="ECO:0000313" key="1">
    <source>
        <dbReference type="EMBL" id="ABO15131.1"/>
    </source>
</evidence>
<protein>
    <submittedName>
        <fullName evidence="1">Uncharacterized protein orf184</fullName>
    </submittedName>
</protein>
<proteinExistence type="predicted"/>
<keyword evidence="1" id="KW-0496">Mitochondrion</keyword>
<name>A6YE78_CHLAT</name>
<sequence>MKWMSRFTRTGPSHLQRPRGGRGLPLFNLFDLIDVHQGGRLLPGFQLLGHYQLLHVMQSNTIQYNTIQCNAMQCNAGGFCCSSSAWRRPWYTATPMKLLSSRDDRFVPSALRLPHQRAPVPLHQLHAMQPPHVDFGGLSLHAMQCNAAATYFLPAYRFLLNSSIGQNTLSHSRQMGGLNRSRVA</sequence>
<reference evidence="1" key="1">
    <citation type="journal article" date="2007" name="BMC Genomics">
        <title>An unexpectedly large and loosely packed mitochondrial genome in the charophycean green alga Chlorokybus atmophyticus.</title>
        <authorList>
            <person name="Turmel M."/>
            <person name="Otis C."/>
            <person name="Lemieux C."/>
        </authorList>
    </citation>
    <scope>NUCLEOTIDE SEQUENCE</scope>
    <source>
        <strain evidence="1">SAG 48.80</strain>
    </source>
</reference>
<geneLocation type="mitochondrion" evidence="1"/>
<dbReference type="AlphaFoldDB" id="A6YE78"/>